<dbReference type="Gene3D" id="2.40.70.10">
    <property type="entry name" value="Acid Proteases"/>
    <property type="match status" value="2"/>
</dbReference>
<dbReference type="InterPro" id="IPR036034">
    <property type="entry name" value="PDZ_sf"/>
</dbReference>
<organism evidence="4 5">
    <name type="scientific">Sodalis praecaptivus</name>
    <dbReference type="NCBI Taxonomy" id="1239307"/>
    <lineage>
        <taxon>Bacteria</taxon>
        <taxon>Pseudomonadati</taxon>
        <taxon>Pseudomonadota</taxon>
        <taxon>Gammaproteobacteria</taxon>
        <taxon>Enterobacterales</taxon>
        <taxon>Bruguierivoracaceae</taxon>
        <taxon>Sodalis</taxon>
    </lineage>
</organism>
<dbReference type="Pfam" id="PF13650">
    <property type="entry name" value="Asp_protease_2"/>
    <property type="match status" value="1"/>
</dbReference>
<dbReference type="SUPFAM" id="SSF50156">
    <property type="entry name" value="PDZ domain-like"/>
    <property type="match status" value="1"/>
</dbReference>
<dbReference type="InterPro" id="IPR001995">
    <property type="entry name" value="Peptidase_A2_cat"/>
</dbReference>
<dbReference type="PROSITE" id="PS50175">
    <property type="entry name" value="ASP_PROT_RETROV"/>
    <property type="match status" value="1"/>
</dbReference>
<accession>W0HML3</accession>
<keyword evidence="5" id="KW-1185">Reference proteome</keyword>
<feature type="chain" id="PRO_5004790459" description="Peptidase A2 domain-containing protein" evidence="2">
    <location>
        <begin position="29"/>
        <end position="397"/>
    </location>
</feature>
<dbReference type="GO" id="GO:0004190">
    <property type="term" value="F:aspartic-type endopeptidase activity"/>
    <property type="evidence" value="ECO:0007669"/>
    <property type="project" value="InterPro"/>
</dbReference>
<keyword evidence="2" id="KW-0732">Signal</keyword>
<dbReference type="SUPFAM" id="SSF50630">
    <property type="entry name" value="Acid proteases"/>
    <property type="match status" value="1"/>
</dbReference>
<dbReference type="Gene3D" id="2.30.42.10">
    <property type="match status" value="1"/>
</dbReference>
<gene>
    <name evidence="4" type="ORF">Sant_0014</name>
</gene>
<dbReference type="EMBL" id="CP006569">
    <property type="protein sequence ID" value="AHF75131.1"/>
    <property type="molecule type" value="Genomic_DNA"/>
</dbReference>
<dbReference type="InterPro" id="IPR034122">
    <property type="entry name" value="Retropepsin-like_bacterial"/>
</dbReference>
<reference evidence="4 5" key="1">
    <citation type="journal article" date="2014" name="Genome Biol. Evol.">
        <title>Genome degeneration and adaptation in a nascent stage of symbiosis.</title>
        <authorList>
            <person name="Oakeson K.F."/>
            <person name="Gil R."/>
            <person name="Clayton A.L."/>
            <person name="Dunn D.M."/>
            <person name="von Niederhausern A.C."/>
            <person name="Hamil C."/>
            <person name="Aoyagi A."/>
            <person name="Duval B."/>
            <person name="Baca A."/>
            <person name="Silva F.J."/>
            <person name="Vallier A."/>
            <person name="Jackson D.G."/>
            <person name="Latorre A."/>
            <person name="Weiss R.B."/>
            <person name="Heddi A."/>
            <person name="Moya A."/>
            <person name="Dale C."/>
        </authorList>
    </citation>
    <scope>NUCLEOTIDE SEQUENCE [LARGE SCALE GENOMIC DNA]</scope>
    <source>
        <strain evidence="4 5">HS1</strain>
    </source>
</reference>
<proteinExistence type="predicted"/>
<dbReference type="HOGENOM" id="CLU_057078_0_0_6"/>
<dbReference type="GO" id="GO:0006508">
    <property type="term" value="P:proteolysis"/>
    <property type="evidence" value="ECO:0007669"/>
    <property type="project" value="InterPro"/>
</dbReference>
<evidence type="ECO:0000256" key="1">
    <source>
        <dbReference type="ARBA" id="ARBA00022801"/>
    </source>
</evidence>
<dbReference type="AlphaFoldDB" id="W0HML3"/>
<dbReference type="InterPro" id="IPR021109">
    <property type="entry name" value="Peptidase_aspartic_dom_sf"/>
</dbReference>
<evidence type="ECO:0000256" key="2">
    <source>
        <dbReference type="SAM" id="SignalP"/>
    </source>
</evidence>
<evidence type="ECO:0000313" key="4">
    <source>
        <dbReference type="EMBL" id="AHF75131.1"/>
    </source>
</evidence>
<name>W0HML3_9GAMM</name>
<feature type="signal peptide" evidence="2">
    <location>
        <begin position="1"/>
        <end position="28"/>
    </location>
</feature>
<evidence type="ECO:0000259" key="3">
    <source>
        <dbReference type="PROSITE" id="PS50175"/>
    </source>
</evidence>
<sequence length="397" mass="44212">MDSRYAFRPFWACLAVVLAASPCAPTFAAPAAGENPPVLHEPVHLLHLVVPVTIAGNTYRFVLDTGASYTVIDKRLAQTLTRPATPDEIPSIFRTIMANGVGSTQGKLGADQVSLWRSLPITLGSYTLPGINPWLAIDLDIFSQSLGEKVDGVLGAEVFRQLSWAVDNRSHQLTAWRHSPSLMGYQQCLPYEDQFGRSPVLTLDYKAYSISMVVDTGAVQSFVSEELIGRMKKQYRNVTTGYRQTPSATASGLGHDNDYLIDGLTFNGMPVGRMKISGNKNDMYNLGMDFFSRFDSYLFAPDQMLFCYNARHFTRNDKAPLRNIGIRFHQQRVEIFYNQPQELARYGLQNGDLLREVNGRAVTPEAISDIRPVLADTPAGKLTLVIERNGKRRTLQL</sequence>
<dbReference type="InterPro" id="IPR001969">
    <property type="entry name" value="Aspartic_peptidase_AS"/>
</dbReference>
<dbReference type="PROSITE" id="PS00141">
    <property type="entry name" value="ASP_PROTEASE"/>
    <property type="match status" value="1"/>
</dbReference>
<dbReference type="RefSeq" id="WP_051440058.1">
    <property type="nucleotide sequence ID" value="NZ_CP006569.1"/>
</dbReference>
<dbReference type="KEGG" id="sod:Sant_0014"/>
<dbReference type="PATRIC" id="fig|1239307.3.peg.15"/>
<dbReference type="Proteomes" id="UP000019028">
    <property type="component" value="Chromosome"/>
</dbReference>
<keyword evidence="1" id="KW-0378">Hydrolase</keyword>
<feature type="domain" description="Peptidase A2" evidence="3">
    <location>
        <begin position="59"/>
        <end position="141"/>
    </location>
</feature>
<dbReference type="OrthoDB" id="5580718at2"/>
<dbReference type="CDD" id="cd05483">
    <property type="entry name" value="retropepsin_like_bacteria"/>
    <property type="match status" value="1"/>
</dbReference>
<protein>
    <recommendedName>
        <fullName evidence="3">Peptidase A2 domain-containing protein</fullName>
    </recommendedName>
</protein>
<evidence type="ECO:0000313" key="5">
    <source>
        <dbReference type="Proteomes" id="UP000019028"/>
    </source>
</evidence>